<proteinExistence type="predicted"/>
<accession>A0A2N0NPP8</accession>
<reference evidence="1 2" key="2">
    <citation type="submission" date="2017-09" db="EMBL/GenBank/DDBJ databases">
        <title>Extensive intraspecific genome diversity in a model arbuscular mycorrhizal fungus.</title>
        <authorList>
            <person name="Chen E.C."/>
            <person name="Morin E."/>
            <person name="Beaudet D."/>
            <person name="Noel J."/>
            <person name="Ndikumana S."/>
            <person name="Charron P."/>
            <person name="St-Onge C."/>
            <person name="Giorgi J."/>
            <person name="Grigoriev I.V."/>
            <person name="Roux C."/>
            <person name="Martin F.M."/>
            <person name="Corradi N."/>
        </authorList>
    </citation>
    <scope>NUCLEOTIDE SEQUENCE [LARGE SCALE GENOMIC DNA]</scope>
    <source>
        <strain evidence="1 2">A5</strain>
    </source>
</reference>
<reference evidence="1 2" key="1">
    <citation type="submission" date="2016-04" db="EMBL/GenBank/DDBJ databases">
        <title>Genome analyses suggest a sexual origin of heterokaryosis in a supposedly ancient asexual fungus.</title>
        <authorList>
            <person name="Ropars J."/>
            <person name="Sedzielewska K."/>
            <person name="Noel J."/>
            <person name="Charron P."/>
            <person name="Farinelli L."/>
            <person name="Marton T."/>
            <person name="Kruger M."/>
            <person name="Pelin A."/>
            <person name="Brachmann A."/>
            <person name="Corradi N."/>
        </authorList>
    </citation>
    <scope>NUCLEOTIDE SEQUENCE [LARGE SCALE GENOMIC DNA]</scope>
    <source>
        <strain evidence="1 2">A5</strain>
    </source>
</reference>
<dbReference type="Proteomes" id="UP000232722">
    <property type="component" value="Unassembled WGS sequence"/>
</dbReference>
<evidence type="ECO:0000313" key="1">
    <source>
        <dbReference type="EMBL" id="PKB96532.1"/>
    </source>
</evidence>
<dbReference type="VEuPathDB" id="FungiDB:FUN_009994"/>
<name>A0A2N0NPP8_9GLOM</name>
<dbReference type="AlphaFoldDB" id="A0A2N0NPP8"/>
<comment type="caution">
    <text evidence="1">The sequence shown here is derived from an EMBL/GenBank/DDBJ whole genome shotgun (WGS) entry which is preliminary data.</text>
</comment>
<dbReference type="EMBL" id="LLXJ01003817">
    <property type="protein sequence ID" value="PKB96532.1"/>
    <property type="molecule type" value="Genomic_DNA"/>
</dbReference>
<organism evidence="1 2">
    <name type="scientific">Rhizophagus irregularis</name>
    <dbReference type="NCBI Taxonomy" id="588596"/>
    <lineage>
        <taxon>Eukaryota</taxon>
        <taxon>Fungi</taxon>
        <taxon>Fungi incertae sedis</taxon>
        <taxon>Mucoromycota</taxon>
        <taxon>Glomeromycotina</taxon>
        <taxon>Glomeromycetes</taxon>
        <taxon>Glomerales</taxon>
        <taxon>Glomeraceae</taxon>
        <taxon>Rhizophagus</taxon>
    </lineage>
</organism>
<evidence type="ECO:0000313" key="2">
    <source>
        <dbReference type="Proteomes" id="UP000232722"/>
    </source>
</evidence>
<sequence>MTLYRNGKSIVLTILYITQRNYDLSSNQTKMINSILQRKPRKIVLDRLIFKDCKDEIVFTNNPKIIEKEAIKHYHNIGKHEDQTIYSTINDLPSPWNNIYNPDNTNINVNIWNTLQQEITIEDIITVLKNSPRNKAPGPLQITYEDLKHLHSDVLKLLTYIYNLSIQLDTIPSKLRLLAET</sequence>
<protein>
    <submittedName>
        <fullName evidence="1">Uncharacterized protein</fullName>
    </submittedName>
</protein>
<gene>
    <name evidence="1" type="ORF">RhiirA5_434668</name>
</gene>